<proteinExistence type="predicted"/>
<name>A0A7J5Y3L1_DISMA</name>
<protein>
    <submittedName>
        <fullName evidence="1">Uncharacterized protein</fullName>
    </submittedName>
</protein>
<organism evidence="1 2">
    <name type="scientific">Dissostichus mawsoni</name>
    <name type="common">Antarctic cod</name>
    <dbReference type="NCBI Taxonomy" id="36200"/>
    <lineage>
        <taxon>Eukaryota</taxon>
        <taxon>Metazoa</taxon>
        <taxon>Chordata</taxon>
        <taxon>Craniata</taxon>
        <taxon>Vertebrata</taxon>
        <taxon>Euteleostomi</taxon>
        <taxon>Actinopterygii</taxon>
        <taxon>Neopterygii</taxon>
        <taxon>Teleostei</taxon>
        <taxon>Neoteleostei</taxon>
        <taxon>Acanthomorphata</taxon>
        <taxon>Eupercaria</taxon>
        <taxon>Perciformes</taxon>
        <taxon>Notothenioidei</taxon>
        <taxon>Nototheniidae</taxon>
        <taxon>Dissostichus</taxon>
    </lineage>
</organism>
<gene>
    <name evidence="1" type="ORF">F7725_002208</name>
</gene>
<accession>A0A7J5Y3L1</accession>
<evidence type="ECO:0000313" key="1">
    <source>
        <dbReference type="EMBL" id="KAF3843359.1"/>
    </source>
</evidence>
<dbReference type="Proteomes" id="UP000518266">
    <property type="component" value="Unassembled WGS sequence"/>
</dbReference>
<comment type="caution">
    <text evidence="1">The sequence shown here is derived from an EMBL/GenBank/DDBJ whole genome shotgun (WGS) entry which is preliminary data.</text>
</comment>
<sequence length="76" mass="7604">MIIKASIYVVRKIRASIDAGEQLEKPITTPCSASAGHESRGSITAAALIPAPEEGVGGAACLMTSSGTSVQKSGSS</sequence>
<evidence type="ECO:0000313" key="2">
    <source>
        <dbReference type="Proteomes" id="UP000518266"/>
    </source>
</evidence>
<keyword evidence="2" id="KW-1185">Reference proteome</keyword>
<dbReference type="AlphaFoldDB" id="A0A7J5Y3L1"/>
<reference evidence="1 2" key="1">
    <citation type="submission" date="2020-03" db="EMBL/GenBank/DDBJ databases">
        <title>Dissostichus mawsoni Genome sequencing and assembly.</title>
        <authorList>
            <person name="Park H."/>
        </authorList>
    </citation>
    <scope>NUCLEOTIDE SEQUENCE [LARGE SCALE GENOMIC DNA]</scope>
    <source>
        <strain evidence="1">DM0001</strain>
        <tissue evidence="1">Muscle</tissue>
    </source>
</reference>
<dbReference type="EMBL" id="JAAKFY010000018">
    <property type="protein sequence ID" value="KAF3843359.1"/>
    <property type="molecule type" value="Genomic_DNA"/>
</dbReference>